<organism evidence="1 2">
    <name type="scientific">Roseivivax lentus</name>
    <dbReference type="NCBI Taxonomy" id="633194"/>
    <lineage>
        <taxon>Bacteria</taxon>
        <taxon>Pseudomonadati</taxon>
        <taxon>Pseudomonadota</taxon>
        <taxon>Alphaproteobacteria</taxon>
        <taxon>Rhodobacterales</taxon>
        <taxon>Roseobacteraceae</taxon>
        <taxon>Roseivivax</taxon>
    </lineage>
</organism>
<protein>
    <submittedName>
        <fullName evidence="1">Uncharacterized protein</fullName>
    </submittedName>
</protein>
<keyword evidence="2" id="KW-1185">Reference proteome</keyword>
<gene>
    <name evidence="1" type="ORF">SAMN05421759_104171</name>
</gene>
<evidence type="ECO:0000313" key="1">
    <source>
        <dbReference type="EMBL" id="SIS83546.1"/>
    </source>
</evidence>
<reference evidence="2" key="1">
    <citation type="submission" date="2017-01" db="EMBL/GenBank/DDBJ databases">
        <authorList>
            <person name="Varghese N."/>
            <person name="Submissions S."/>
        </authorList>
    </citation>
    <scope>NUCLEOTIDE SEQUENCE [LARGE SCALE GENOMIC DNA]</scope>
    <source>
        <strain evidence="2">DSM 29430</strain>
    </source>
</reference>
<name>A0A1N7MBN3_9RHOB</name>
<proteinExistence type="predicted"/>
<accession>A0A1N7MBN3</accession>
<evidence type="ECO:0000313" key="2">
    <source>
        <dbReference type="Proteomes" id="UP000186684"/>
    </source>
</evidence>
<dbReference type="Proteomes" id="UP000186684">
    <property type="component" value="Unassembled WGS sequence"/>
</dbReference>
<dbReference type="EMBL" id="FTOQ01000004">
    <property type="protein sequence ID" value="SIS83546.1"/>
    <property type="molecule type" value="Genomic_DNA"/>
</dbReference>
<dbReference type="STRING" id="633194.SAMN05421759_104171"/>
<dbReference type="AlphaFoldDB" id="A0A1N7MBN3"/>
<sequence>MGRFAADPSSFVRNVITRLSDVITPSALTVQGDSLQD</sequence>